<dbReference type="InterPro" id="IPR000160">
    <property type="entry name" value="GGDEF_dom"/>
</dbReference>
<reference evidence="5 6" key="1">
    <citation type="submission" date="2006-02" db="EMBL/GenBank/DDBJ databases">
        <authorList>
            <person name="Pinhassi J."/>
            <person name="Pedros-Alio C."/>
            <person name="Ferriera S."/>
            <person name="Johnson J."/>
            <person name="Kravitz S."/>
            <person name="Halpern A."/>
            <person name="Remington K."/>
            <person name="Beeson K."/>
            <person name="Tran B."/>
            <person name="Rogers Y.-H."/>
            <person name="Friedman R."/>
            <person name="Venter J.C."/>
        </authorList>
    </citation>
    <scope>NUCLEOTIDE SEQUENCE [LARGE SCALE GENOMIC DNA]</scope>
    <source>
        <strain evidence="5 6">MED92</strain>
    </source>
</reference>
<feature type="domain" description="PAS" evidence="2">
    <location>
        <begin position="9"/>
        <end position="79"/>
    </location>
</feature>
<dbReference type="FunFam" id="3.30.70.270:FF:000001">
    <property type="entry name" value="Diguanylate cyclase domain protein"/>
    <property type="match status" value="1"/>
</dbReference>
<dbReference type="InterPro" id="IPR000014">
    <property type="entry name" value="PAS"/>
</dbReference>
<feature type="domain" description="GGDEF" evidence="4">
    <location>
        <begin position="294"/>
        <end position="419"/>
    </location>
</feature>
<dbReference type="SUPFAM" id="SSF55073">
    <property type="entry name" value="Nucleotide cyclase"/>
    <property type="match status" value="1"/>
</dbReference>
<dbReference type="Pfam" id="PF08447">
    <property type="entry name" value="PAS_3"/>
    <property type="match status" value="1"/>
</dbReference>
<dbReference type="InterPro" id="IPR000700">
    <property type="entry name" value="PAS-assoc_C"/>
</dbReference>
<dbReference type="SUPFAM" id="SSF55785">
    <property type="entry name" value="PYP-like sensor domain (PAS domain)"/>
    <property type="match status" value="2"/>
</dbReference>
<evidence type="ECO:0000313" key="6">
    <source>
        <dbReference type="Proteomes" id="UP000002171"/>
    </source>
</evidence>
<evidence type="ECO:0000259" key="2">
    <source>
        <dbReference type="PROSITE" id="PS50112"/>
    </source>
</evidence>
<dbReference type="RefSeq" id="WP_007021325.1">
    <property type="nucleotide sequence ID" value="NZ_CH724125.1"/>
</dbReference>
<evidence type="ECO:0000259" key="4">
    <source>
        <dbReference type="PROSITE" id="PS50887"/>
    </source>
</evidence>
<dbReference type="AlphaFoldDB" id="A0A7U8C4H0"/>
<comment type="cofactor">
    <cofactor evidence="1">
        <name>Mg(2+)</name>
        <dbReference type="ChEBI" id="CHEBI:18420"/>
    </cofactor>
</comment>
<keyword evidence="6" id="KW-1185">Reference proteome</keyword>
<dbReference type="InterPro" id="IPR029787">
    <property type="entry name" value="Nucleotide_cyclase"/>
</dbReference>
<evidence type="ECO:0000259" key="3">
    <source>
        <dbReference type="PROSITE" id="PS50113"/>
    </source>
</evidence>
<dbReference type="Proteomes" id="UP000002171">
    <property type="component" value="Unassembled WGS sequence"/>
</dbReference>
<dbReference type="NCBIfam" id="TIGR00229">
    <property type="entry name" value="sensory_box"/>
    <property type="match status" value="2"/>
</dbReference>
<sequence length="419" mass="48674">MEDLNEDSTNHEFSLSFERAAIGLAHVDLKGRFIRVNQCLCNFLGYPKKELLDLTFQELSLAEELEESILWIRSILADEISQDFSKIKRYRHKDGHLVWAKLTTTLIRDFDNKPLYFISSIQDISELKRTEDLLRESEQKLKTIIEAVSSEVAIWMTTDDMLETLYVNQGFEKLWEQSAQTLFNNPLCFLKSVHPEDLTYVENALEHTQTKGIDYRLKRPDGLTKHVHMATAQVKEKSSRPFRVFSAVDRTELIIRQQKLERASRQDALTKVLNRNAFNDHLRQALEHFNRYNTAATLIFIDLDDFKQVNDNYGHLVGDNCLIELARTLRSSVRKTDLLGRYGGDEFVVLLNNSIEHDAEEFINRVGDRITLLIEEEQKINVGISYGVHQLTREIESIDQWIDHADHLMYQSKLSTAEP</sequence>
<comment type="caution">
    <text evidence="5">The sequence shown here is derived from an EMBL/GenBank/DDBJ whole genome shotgun (WGS) entry which is preliminary data.</text>
</comment>
<dbReference type="Gene3D" id="3.30.450.20">
    <property type="entry name" value="PAS domain"/>
    <property type="match status" value="2"/>
</dbReference>
<dbReference type="CDD" id="cd01949">
    <property type="entry name" value="GGDEF"/>
    <property type="match status" value="1"/>
</dbReference>
<evidence type="ECO:0000313" key="5">
    <source>
        <dbReference type="EMBL" id="EAR61383.1"/>
    </source>
</evidence>
<dbReference type="GO" id="GO:0003824">
    <property type="term" value="F:catalytic activity"/>
    <property type="evidence" value="ECO:0007669"/>
    <property type="project" value="UniProtKB-ARBA"/>
</dbReference>
<dbReference type="PANTHER" id="PTHR44757:SF2">
    <property type="entry name" value="BIOFILM ARCHITECTURE MAINTENANCE PROTEIN MBAA"/>
    <property type="match status" value="1"/>
</dbReference>
<dbReference type="InterPro" id="IPR001610">
    <property type="entry name" value="PAC"/>
</dbReference>
<dbReference type="CDD" id="cd00130">
    <property type="entry name" value="PAS"/>
    <property type="match status" value="2"/>
</dbReference>
<dbReference type="PANTHER" id="PTHR44757">
    <property type="entry name" value="DIGUANYLATE CYCLASE DGCP"/>
    <property type="match status" value="1"/>
</dbReference>
<dbReference type="NCBIfam" id="TIGR00254">
    <property type="entry name" value="GGDEF"/>
    <property type="match status" value="1"/>
</dbReference>
<evidence type="ECO:0000256" key="1">
    <source>
        <dbReference type="ARBA" id="ARBA00001946"/>
    </source>
</evidence>
<proteinExistence type="predicted"/>
<dbReference type="InterPro" id="IPR043128">
    <property type="entry name" value="Rev_trsase/Diguanyl_cyclase"/>
</dbReference>
<dbReference type="PROSITE" id="PS50113">
    <property type="entry name" value="PAC"/>
    <property type="match status" value="1"/>
</dbReference>
<organism evidence="5 6">
    <name type="scientific">Neptuniibacter caesariensis</name>
    <dbReference type="NCBI Taxonomy" id="207954"/>
    <lineage>
        <taxon>Bacteria</taxon>
        <taxon>Pseudomonadati</taxon>
        <taxon>Pseudomonadota</taxon>
        <taxon>Gammaproteobacteria</taxon>
        <taxon>Oceanospirillales</taxon>
        <taxon>Oceanospirillaceae</taxon>
        <taxon>Neptuniibacter</taxon>
    </lineage>
</organism>
<dbReference type="Pfam" id="PF13426">
    <property type="entry name" value="PAS_9"/>
    <property type="match status" value="1"/>
</dbReference>
<feature type="domain" description="PAS" evidence="2">
    <location>
        <begin position="137"/>
        <end position="212"/>
    </location>
</feature>
<name>A0A7U8C4H0_NEPCE</name>
<dbReference type="Pfam" id="PF00990">
    <property type="entry name" value="GGDEF"/>
    <property type="match status" value="1"/>
</dbReference>
<dbReference type="EMBL" id="AAOW01000008">
    <property type="protein sequence ID" value="EAR61383.1"/>
    <property type="molecule type" value="Genomic_DNA"/>
</dbReference>
<dbReference type="Gene3D" id="3.30.70.270">
    <property type="match status" value="1"/>
</dbReference>
<dbReference type="PROSITE" id="PS50887">
    <property type="entry name" value="GGDEF"/>
    <property type="match status" value="1"/>
</dbReference>
<gene>
    <name evidence="5" type="ORF">MED92_17793</name>
</gene>
<dbReference type="SMART" id="SM00091">
    <property type="entry name" value="PAS"/>
    <property type="match status" value="2"/>
</dbReference>
<dbReference type="SMART" id="SM00086">
    <property type="entry name" value="PAC"/>
    <property type="match status" value="1"/>
</dbReference>
<dbReference type="InterPro" id="IPR013655">
    <property type="entry name" value="PAS_fold_3"/>
</dbReference>
<dbReference type="OrthoDB" id="73375at2"/>
<dbReference type="InterPro" id="IPR035965">
    <property type="entry name" value="PAS-like_dom_sf"/>
</dbReference>
<dbReference type="InterPro" id="IPR052155">
    <property type="entry name" value="Biofilm_reg_signaling"/>
</dbReference>
<dbReference type="SMART" id="SM00267">
    <property type="entry name" value="GGDEF"/>
    <property type="match status" value="1"/>
</dbReference>
<feature type="domain" description="PAC" evidence="3">
    <location>
        <begin position="83"/>
        <end position="136"/>
    </location>
</feature>
<accession>A0A7U8C4H0</accession>
<dbReference type="PROSITE" id="PS50112">
    <property type="entry name" value="PAS"/>
    <property type="match status" value="2"/>
</dbReference>
<protein>
    <submittedName>
        <fullName evidence="5">Two-component response regulator</fullName>
    </submittedName>
</protein>